<dbReference type="PIRSF" id="PIRSF006806">
    <property type="entry name" value="FTHF_cligase"/>
    <property type="match status" value="1"/>
</dbReference>
<dbReference type="NCBIfam" id="TIGR02727">
    <property type="entry name" value="MTHFS_bact"/>
    <property type="match status" value="1"/>
</dbReference>
<dbReference type="InterPro" id="IPR024185">
    <property type="entry name" value="FTHF_cligase-like_sf"/>
</dbReference>
<keyword evidence="3 4" id="KW-0067">ATP-binding</keyword>
<dbReference type="GO" id="GO:0030272">
    <property type="term" value="F:5-formyltetrahydrofolate cyclo-ligase activity"/>
    <property type="evidence" value="ECO:0007669"/>
    <property type="project" value="UniProtKB-EC"/>
</dbReference>
<evidence type="ECO:0000313" key="6">
    <source>
        <dbReference type="Proteomes" id="UP001281656"/>
    </source>
</evidence>
<dbReference type="RefSeq" id="WP_318796913.1">
    <property type="nucleotide sequence ID" value="NZ_JARUJP010000003.1"/>
</dbReference>
<evidence type="ECO:0000313" key="5">
    <source>
        <dbReference type="EMBL" id="MDW8800403.1"/>
    </source>
</evidence>
<keyword evidence="2 4" id="KW-0547">Nucleotide-binding</keyword>
<keyword evidence="5" id="KW-0436">Ligase</keyword>
<dbReference type="EMBL" id="JARUJP010000003">
    <property type="protein sequence ID" value="MDW8800403.1"/>
    <property type="molecule type" value="Genomic_DNA"/>
</dbReference>
<dbReference type="SUPFAM" id="SSF100950">
    <property type="entry name" value="NagB/RpiA/CoA transferase-like"/>
    <property type="match status" value="1"/>
</dbReference>
<dbReference type="PANTHER" id="PTHR23407:SF1">
    <property type="entry name" value="5-FORMYLTETRAHYDROFOLATE CYCLO-LIGASE"/>
    <property type="match status" value="1"/>
</dbReference>
<keyword evidence="4" id="KW-0460">Magnesium</keyword>
<protein>
    <recommendedName>
        <fullName evidence="4">5-formyltetrahydrofolate cyclo-ligase</fullName>
        <ecNumber evidence="4">6.3.3.2</ecNumber>
    </recommendedName>
</protein>
<proteinExistence type="inferred from homology"/>
<dbReference type="Proteomes" id="UP001281656">
    <property type="component" value="Unassembled WGS sequence"/>
</dbReference>
<evidence type="ECO:0000256" key="3">
    <source>
        <dbReference type="ARBA" id="ARBA00022840"/>
    </source>
</evidence>
<dbReference type="Gene3D" id="3.40.50.10420">
    <property type="entry name" value="NagB/RpiA/CoA transferase-like"/>
    <property type="match status" value="1"/>
</dbReference>
<dbReference type="EC" id="6.3.3.2" evidence="4"/>
<name>A0ABU4JQK5_9CLOT</name>
<keyword evidence="4" id="KW-0479">Metal-binding</keyword>
<dbReference type="InterPro" id="IPR002698">
    <property type="entry name" value="FTHF_cligase"/>
</dbReference>
<dbReference type="InterPro" id="IPR037171">
    <property type="entry name" value="NagB/RpiA_transferase-like"/>
</dbReference>
<gene>
    <name evidence="5" type="ORF">P8V03_04460</name>
</gene>
<comment type="caution">
    <text evidence="5">The sequence shown here is derived from an EMBL/GenBank/DDBJ whole genome shotgun (WGS) entry which is preliminary data.</text>
</comment>
<comment type="cofactor">
    <cofactor evidence="4">
        <name>Mg(2+)</name>
        <dbReference type="ChEBI" id="CHEBI:18420"/>
    </cofactor>
</comment>
<comment type="catalytic activity">
    <reaction evidence="4">
        <text>(6S)-5-formyl-5,6,7,8-tetrahydrofolate + ATP = (6R)-5,10-methenyltetrahydrofolate + ADP + phosphate</text>
        <dbReference type="Rhea" id="RHEA:10488"/>
        <dbReference type="ChEBI" id="CHEBI:30616"/>
        <dbReference type="ChEBI" id="CHEBI:43474"/>
        <dbReference type="ChEBI" id="CHEBI:57455"/>
        <dbReference type="ChEBI" id="CHEBI:57457"/>
        <dbReference type="ChEBI" id="CHEBI:456216"/>
        <dbReference type="EC" id="6.3.3.2"/>
    </reaction>
</comment>
<evidence type="ECO:0000256" key="1">
    <source>
        <dbReference type="ARBA" id="ARBA00010638"/>
    </source>
</evidence>
<reference evidence="5 6" key="1">
    <citation type="submission" date="2023-04" db="EMBL/GenBank/DDBJ databases">
        <title>Clostridium tannerae sp. nov., isolated from the fecal material of an alpaca.</title>
        <authorList>
            <person name="Miller S."/>
            <person name="Hendry M."/>
            <person name="King J."/>
            <person name="Sankaranarayanan K."/>
            <person name="Lawson P.A."/>
        </authorList>
    </citation>
    <scope>NUCLEOTIDE SEQUENCE [LARGE SCALE GENOMIC DNA]</scope>
    <source>
        <strain evidence="5 6">A1-XYC3</strain>
    </source>
</reference>
<sequence>MESKRGIRKMIKERRALLTEAERENLDSIIFKKVTNSKEYQEAKVIFIFVSYDTELDTHKIIKQALKDGKRVSVPRIISKEEGMDVVEIEGFEDLKPGAYGILEPEDSKLKIDESLIDVSYLPGVAFDRKGGRVGYGGGFYDRFLRKTRKDSLKIALGYSFQVLEEVPMDDNDEFIDGIITD</sequence>
<organism evidence="5 6">
    <name type="scientific">Clostridium tanneri</name>
    <dbReference type="NCBI Taxonomy" id="3037988"/>
    <lineage>
        <taxon>Bacteria</taxon>
        <taxon>Bacillati</taxon>
        <taxon>Bacillota</taxon>
        <taxon>Clostridia</taxon>
        <taxon>Eubacteriales</taxon>
        <taxon>Clostridiaceae</taxon>
        <taxon>Clostridium</taxon>
    </lineage>
</organism>
<keyword evidence="6" id="KW-1185">Reference proteome</keyword>
<evidence type="ECO:0000256" key="2">
    <source>
        <dbReference type="ARBA" id="ARBA00022741"/>
    </source>
</evidence>
<comment type="similarity">
    <text evidence="1 4">Belongs to the 5-formyltetrahydrofolate cyclo-ligase family.</text>
</comment>
<dbReference type="PANTHER" id="PTHR23407">
    <property type="entry name" value="ATPASE INHIBITOR/5-FORMYLTETRAHYDROFOLATE CYCLO-LIGASE"/>
    <property type="match status" value="1"/>
</dbReference>
<accession>A0ABU4JQK5</accession>
<dbReference type="Pfam" id="PF01812">
    <property type="entry name" value="5-FTHF_cyc-lig"/>
    <property type="match status" value="1"/>
</dbReference>
<evidence type="ECO:0000256" key="4">
    <source>
        <dbReference type="RuleBase" id="RU361279"/>
    </source>
</evidence>